<accession>A0AAD4UEE7</accession>
<reference evidence="1" key="1">
    <citation type="submission" date="2022-03" db="EMBL/GenBank/DDBJ databases">
        <title>Genomic analyses of argali, domestic sheep and their hybrids provide insights into chromosomal evolution, heterosis and genetic basis of agronomic traits.</title>
        <authorList>
            <person name="Li M."/>
        </authorList>
    </citation>
    <scope>NUCLEOTIDE SEQUENCE</scope>
    <source>
        <strain evidence="1">CAU-MHL-2022a</strain>
        <tissue evidence="1">Skin</tissue>
    </source>
</reference>
<organism evidence="1 2">
    <name type="scientific">Ovis ammon polii</name>
    <dbReference type="NCBI Taxonomy" id="230172"/>
    <lineage>
        <taxon>Eukaryota</taxon>
        <taxon>Metazoa</taxon>
        <taxon>Chordata</taxon>
        <taxon>Craniata</taxon>
        <taxon>Vertebrata</taxon>
        <taxon>Euteleostomi</taxon>
        <taxon>Mammalia</taxon>
        <taxon>Eutheria</taxon>
        <taxon>Laurasiatheria</taxon>
        <taxon>Artiodactyla</taxon>
        <taxon>Ruminantia</taxon>
        <taxon>Pecora</taxon>
        <taxon>Bovidae</taxon>
        <taxon>Caprinae</taxon>
        <taxon>Ovis</taxon>
    </lineage>
</organism>
<dbReference type="Proteomes" id="UP001214576">
    <property type="component" value="Unassembled WGS sequence"/>
</dbReference>
<name>A0AAD4UEE7_OVIAM</name>
<evidence type="ECO:0000313" key="1">
    <source>
        <dbReference type="EMBL" id="KAI4543082.1"/>
    </source>
</evidence>
<proteinExistence type="predicted"/>
<sequence>MGVWVYGITWSESTGYKEQEPRKQGKSIQRNVLAVEHFRNMDRRATTEDCNTALETVHQNSITQVSIYENLLLLLPPPDLCSLKLLLLSRCPLTPRLPSRYPLKP</sequence>
<gene>
    <name evidence="1" type="ORF">MG293_007208</name>
</gene>
<comment type="caution">
    <text evidence="1">The sequence shown here is derived from an EMBL/GenBank/DDBJ whole genome shotgun (WGS) entry which is preliminary data.</text>
</comment>
<dbReference type="AlphaFoldDB" id="A0AAD4UEE7"/>
<evidence type="ECO:0000313" key="2">
    <source>
        <dbReference type="Proteomes" id="UP001214576"/>
    </source>
</evidence>
<dbReference type="InterPro" id="IPR015943">
    <property type="entry name" value="WD40/YVTN_repeat-like_dom_sf"/>
</dbReference>
<dbReference type="Gene3D" id="2.130.10.10">
    <property type="entry name" value="YVTN repeat-like/Quinoprotein amine dehydrogenase"/>
    <property type="match status" value="1"/>
</dbReference>
<protein>
    <submittedName>
        <fullName evidence="1">Uncharacterized protein</fullName>
    </submittedName>
</protein>
<keyword evidence="2" id="KW-1185">Reference proteome</keyword>
<dbReference type="EMBL" id="JAKZEL010000006">
    <property type="protein sequence ID" value="KAI4543082.1"/>
    <property type="molecule type" value="Genomic_DNA"/>
</dbReference>